<reference evidence="4" key="1">
    <citation type="journal article" date="2015" name="Nat. Genet.">
        <title>The genome and transcriptome of the zoonotic hookworm Ancylostoma ceylanicum identify infection-specific gene families.</title>
        <authorList>
            <person name="Schwarz E.M."/>
            <person name="Hu Y."/>
            <person name="Antoshechkin I."/>
            <person name="Miller M.M."/>
            <person name="Sternberg P.W."/>
            <person name="Aroian R.V."/>
        </authorList>
    </citation>
    <scope>NUCLEOTIDE SEQUENCE</scope>
    <source>
        <strain evidence="4">HY135</strain>
    </source>
</reference>
<organism evidence="3 4">
    <name type="scientific">Ancylostoma ceylanicum</name>
    <dbReference type="NCBI Taxonomy" id="53326"/>
    <lineage>
        <taxon>Eukaryota</taxon>
        <taxon>Metazoa</taxon>
        <taxon>Ecdysozoa</taxon>
        <taxon>Nematoda</taxon>
        <taxon>Chromadorea</taxon>
        <taxon>Rhabditida</taxon>
        <taxon>Rhabditina</taxon>
        <taxon>Rhabditomorpha</taxon>
        <taxon>Strongyloidea</taxon>
        <taxon>Ancylostomatidae</taxon>
        <taxon>Ancylostomatinae</taxon>
        <taxon>Ancylostoma</taxon>
    </lineage>
</organism>
<protein>
    <recommendedName>
        <fullName evidence="2">Vacuolar protein sorting-associated protein 8 central domain-containing protein</fullName>
    </recommendedName>
</protein>
<comment type="similarity">
    <text evidence="1">Belongs to the VPS8 family.</text>
</comment>
<dbReference type="Proteomes" id="UP000024635">
    <property type="component" value="Unassembled WGS sequence"/>
</dbReference>
<dbReference type="OrthoDB" id="289913at2759"/>
<name>A0A016UE56_9BILA</name>
<dbReference type="InterPro" id="IPR025941">
    <property type="entry name" value="Vps8_central_dom"/>
</dbReference>
<dbReference type="PANTHER" id="PTHR12616:SF8">
    <property type="entry name" value="VACUOLAR PROTEIN SORTING-ASSOCIATED PROTEIN 8 HOMOLOG"/>
    <property type="match status" value="1"/>
</dbReference>
<proteinExistence type="inferred from homology"/>
<evidence type="ECO:0000259" key="2">
    <source>
        <dbReference type="Pfam" id="PF12816"/>
    </source>
</evidence>
<dbReference type="Pfam" id="PF23410">
    <property type="entry name" value="Beta-prop_VPS8"/>
    <property type="match status" value="1"/>
</dbReference>
<dbReference type="PANTHER" id="PTHR12616">
    <property type="entry name" value="VACUOLAR PROTEIN SORTING VPS41"/>
    <property type="match status" value="1"/>
</dbReference>
<dbReference type="GO" id="GO:0006623">
    <property type="term" value="P:protein targeting to vacuole"/>
    <property type="evidence" value="ECO:0007669"/>
    <property type="project" value="InterPro"/>
</dbReference>
<dbReference type="GO" id="GO:0005770">
    <property type="term" value="C:late endosome"/>
    <property type="evidence" value="ECO:0007669"/>
    <property type="project" value="TreeGrafter"/>
</dbReference>
<dbReference type="SUPFAM" id="SSF50978">
    <property type="entry name" value="WD40 repeat-like"/>
    <property type="match status" value="1"/>
</dbReference>
<dbReference type="Gene3D" id="2.130.10.10">
    <property type="entry name" value="YVTN repeat-like/Quinoprotein amine dehydrogenase"/>
    <property type="match status" value="1"/>
</dbReference>
<feature type="domain" description="Vacuolar protein sorting-associated protein 8 central" evidence="2">
    <location>
        <begin position="352"/>
        <end position="529"/>
    </location>
</feature>
<evidence type="ECO:0000256" key="1">
    <source>
        <dbReference type="ARBA" id="ARBA00009422"/>
    </source>
</evidence>
<dbReference type="AlphaFoldDB" id="A0A016UE56"/>
<evidence type="ECO:0000313" key="3">
    <source>
        <dbReference type="EMBL" id="EYC13579.1"/>
    </source>
</evidence>
<gene>
    <name evidence="3" type="primary">Acey_s0043.g795</name>
    <name evidence="3" type="synonym">Acey-C42C1.4</name>
    <name evidence="3" type="ORF">Y032_0043g795</name>
</gene>
<accession>A0A016UE56</accession>
<dbReference type="InterPro" id="IPR045111">
    <property type="entry name" value="Vps41/Vps8"/>
</dbReference>
<sequence>MNSVAGSTDAEDWLDISDSLSLPSLSLDDVLNEVSHLDDEPFDGGLSEGAGISPSPVPIPANYKLDNAVKVKRLESISHQLVSFRAKNGSAVAVAHSGSHTAVATSKGSLLIFDSEGRLERFWSGGDSDGSASCVTFSEGGKYVAVGYSKGFVKVINLRSGVMEELIKEAVQIGRGVLQVLYLDSGRTILTLDSGGSGLTTGGNVSPAMQCLAERACYQSVCVNRLHGSVIVLSHDELFEVSLLTEDDQMELFQSRGDYVSACLYLLDIYRGRLRAEKQFLDCLPRHLTEQLRKLVDVAMGGCKEGKVAELVAHYKAYISILLTVSIGTRSFTSLYEDIWPRVERDVISRSIFLESLDEFVLDGTLESPPPALVSEYLSHLASEGHFSQLQASVVRFPIHCIDIHYVMSTCKQNGLYDGIIYVMNKAFGDYLSPLEEMLCDVSSFASHEVLSDSEVERGNRLLLYLHCCLAGHAYPYGTLPPEQLTVVPDQVYRCITSLKGKDGTSATANYPYLRLLLLFDAQQFIHVIGTCADAPIFQSENRLQRLIEIIGRLSTELREESALVHFLLLISQLAESSSILIPTELVEDVVTTLMRLDWHHSSAEFAIVETLRTAPQIDKKSVLRMALSPFRGFVPLSTVEKESSWISLKVMCGTVSTSELQTVVDKGRDRGAGTLVVCCTGAADLLGRDTEENRVAAPGLVYDRLEFTGIFALIRQILQGDLSQQEMHDISELVYGLIPQLVTVSPEQCALLVIDCLPDYLSGLRPQTPEERRACFPLLKAAFNIKRERQETFLQMDEDVDEHHFGIVFEGIVNEKLEDLDAVLQDLLLYWLPTGSRTDFCLNLAAEAECANSTILLMEARGLLDNAFEMLFKQINESNGDQQRFVYWLDKGLSFCTCHSGFSHSRGWLLRIMRAATGAVAEESSIDMEFRLRSLASGILENGSEHSLELVECLLDYPSFRHGLFSDYASLINKILGTCSHEKFVTKQLLLCIDQESAEDLHSMRGQLCRKIAGVIEDQCVICHTGVTKAAYLFSCGHLVHMECDNGDRRCPCVDDNVKKFTRNHYEVSASLLGSRYKRRSQETRDIFAKWNNVMLLTPH</sequence>
<comment type="caution">
    <text evidence="3">The sequence shown here is derived from an EMBL/GenBank/DDBJ whole genome shotgun (WGS) entry which is preliminary data.</text>
</comment>
<dbReference type="InterPro" id="IPR036322">
    <property type="entry name" value="WD40_repeat_dom_sf"/>
</dbReference>
<evidence type="ECO:0000313" key="4">
    <source>
        <dbReference type="Proteomes" id="UP000024635"/>
    </source>
</evidence>
<keyword evidence="4" id="KW-1185">Reference proteome</keyword>
<dbReference type="EMBL" id="JARK01001379">
    <property type="protein sequence ID" value="EYC13579.1"/>
    <property type="molecule type" value="Genomic_DNA"/>
</dbReference>
<dbReference type="GO" id="GO:0030897">
    <property type="term" value="C:HOPS complex"/>
    <property type="evidence" value="ECO:0007669"/>
    <property type="project" value="TreeGrafter"/>
</dbReference>
<dbReference type="InterPro" id="IPR015943">
    <property type="entry name" value="WD40/YVTN_repeat-like_dom_sf"/>
</dbReference>
<dbReference type="GO" id="GO:0034058">
    <property type="term" value="P:endosomal vesicle fusion"/>
    <property type="evidence" value="ECO:0007669"/>
    <property type="project" value="TreeGrafter"/>
</dbReference>
<dbReference type="Pfam" id="PF12816">
    <property type="entry name" value="TPR_Vps8"/>
    <property type="match status" value="1"/>
</dbReference>